<keyword evidence="2" id="KW-0808">Transferase</keyword>
<evidence type="ECO:0000313" key="6">
    <source>
        <dbReference type="EMBL" id="MFD2422354.1"/>
    </source>
</evidence>
<dbReference type="Gene3D" id="2.40.10.240">
    <property type="entry name" value="QueA-like"/>
    <property type="match status" value="1"/>
</dbReference>
<dbReference type="Gene3D" id="3.40.1780.10">
    <property type="entry name" value="QueA-like"/>
    <property type="match status" value="1"/>
</dbReference>
<reference evidence="7" key="1">
    <citation type="journal article" date="2019" name="Int. J. Syst. Evol. Microbiol.">
        <title>The Global Catalogue of Microorganisms (GCM) 10K type strain sequencing project: providing services to taxonomists for standard genome sequencing and annotation.</title>
        <authorList>
            <consortium name="The Broad Institute Genomics Platform"/>
            <consortium name="The Broad Institute Genome Sequencing Center for Infectious Disease"/>
            <person name="Wu L."/>
            <person name="Ma J."/>
        </authorList>
    </citation>
    <scope>NUCLEOTIDE SEQUENCE [LARGE SCALE GENOMIC DNA]</scope>
    <source>
        <strain evidence="7">CGMCC 4.7645</strain>
    </source>
</reference>
<feature type="region of interest" description="Disordered" evidence="5">
    <location>
        <begin position="1"/>
        <end position="22"/>
    </location>
</feature>
<evidence type="ECO:0000256" key="5">
    <source>
        <dbReference type="SAM" id="MobiDB-lite"/>
    </source>
</evidence>
<organism evidence="6 7">
    <name type="scientific">Amycolatopsis pigmentata</name>
    <dbReference type="NCBI Taxonomy" id="450801"/>
    <lineage>
        <taxon>Bacteria</taxon>
        <taxon>Bacillati</taxon>
        <taxon>Actinomycetota</taxon>
        <taxon>Actinomycetes</taxon>
        <taxon>Pseudonocardiales</taxon>
        <taxon>Pseudonocardiaceae</taxon>
        <taxon>Amycolatopsis</taxon>
    </lineage>
</organism>
<dbReference type="EMBL" id="JBHUKR010000027">
    <property type="protein sequence ID" value="MFD2422354.1"/>
    <property type="molecule type" value="Genomic_DNA"/>
</dbReference>
<dbReference type="SUPFAM" id="SSF111337">
    <property type="entry name" value="QueA-like"/>
    <property type="match status" value="1"/>
</dbReference>
<dbReference type="PANTHER" id="PTHR30307">
    <property type="entry name" value="S-ADENOSYLMETHIONINE:TRNA RIBOSYLTRANSFERASE-ISOMERASE"/>
    <property type="match status" value="1"/>
</dbReference>
<evidence type="ECO:0000256" key="1">
    <source>
        <dbReference type="ARBA" id="ARBA00022490"/>
    </source>
</evidence>
<accession>A0ABW5G7Y0</accession>
<evidence type="ECO:0000256" key="3">
    <source>
        <dbReference type="ARBA" id="ARBA00022691"/>
    </source>
</evidence>
<dbReference type="InterPro" id="IPR036100">
    <property type="entry name" value="QueA_sf"/>
</dbReference>
<dbReference type="InterPro" id="IPR042118">
    <property type="entry name" value="QueA_dom1"/>
</dbReference>
<comment type="caution">
    <text evidence="6">The sequence shown here is derived from an EMBL/GenBank/DDBJ whole genome shotgun (WGS) entry which is preliminary data.</text>
</comment>
<gene>
    <name evidence="6" type="ORF">ACFSXZ_39135</name>
</gene>
<evidence type="ECO:0000256" key="4">
    <source>
        <dbReference type="ARBA" id="ARBA00022785"/>
    </source>
</evidence>
<evidence type="ECO:0000313" key="7">
    <source>
        <dbReference type="Proteomes" id="UP001597417"/>
    </source>
</evidence>
<keyword evidence="3" id="KW-0949">S-adenosyl-L-methionine</keyword>
<protein>
    <submittedName>
        <fullName evidence="6">S-adenosylmethionine:tRNA ribosyltransferase-isomerase</fullName>
    </submittedName>
</protein>
<dbReference type="PANTHER" id="PTHR30307:SF0">
    <property type="entry name" value="S-ADENOSYLMETHIONINE:TRNA RIBOSYLTRANSFERASE-ISOMERASE"/>
    <property type="match status" value="1"/>
</dbReference>
<keyword evidence="4" id="KW-0671">Queuosine biosynthesis</keyword>
<keyword evidence="7" id="KW-1185">Reference proteome</keyword>
<dbReference type="InterPro" id="IPR042119">
    <property type="entry name" value="QueA_dom2"/>
</dbReference>
<dbReference type="InterPro" id="IPR003699">
    <property type="entry name" value="QueA"/>
</dbReference>
<keyword evidence="1" id="KW-0963">Cytoplasm</keyword>
<evidence type="ECO:0000256" key="2">
    <source>
        <dbReference type="ARBA" id="ARBA00022679"/>
    </source>
</evidence>
<name>A0ABW5G7Y0_9PSEU</name>
<dbReference type="Proteomes" id="UP001597417">
    <property type="component" value="Unassembled WGS sequence"/>
</dbReference>
<dbReference type="RefSeq" id="WP_378271397.1">
    <property type="nucleotide sequence ID" value="NZ_JBHUKR010000027.1"/>
</dbReference>
<dbReference type="Pfam" id="PF02547">
    <property type="entry name" value="Queuosine_synth"/>
    <property type="match status" value="1"/>
</dbReference>
<sequence length="347" mass="36867">MSPLRFTLPPESEAASPPERRGLRRDGVRLLVARPGRIEHGHFHDLPGHLSPGDLVVVNTSATLPAAVDAHRDDGKPAPVHVSTTLDDGDWVVEIRLADGSGPDLGMATGAELPLPGHVRLRLLMPYPDPHAPKSRLWRASVTPRVGAHAYLSRHGRPIGYGYLSGRYPLRDYQTVYATVPGSAEMASAGRPFTAPLLVRLMARGITVAPVVLHAGVSSPEAHEPPGAERFSVPEATARLVDTVRAAGCRVVAVGTTVVRALESAAAEDGTVRASSGWTDLVLRPGRPARVVTGLVTGLHAPEASHLLLLEAVAGADLVASAYRAAVERRYLWHEFGDSTLFLPGCV</sequence>
<proteinExistence type="predicted"/>